<dbReference type="InterPro" id="IPR016181">
    <property type="entry name" value="Acyl_CoA_acyltransferase"/>
</dbReference>
<dbReference type="AlphaFoldDB" id="A0A6B3TR77"/>
<dbReference type="Proteomes" id="UP000481621">
    <property type="component" value="Unassembled WGS sequence"/>
</dbReference>
<keyword evidence="2" id="KW-0808">Transferase</keyword>
<dbReference type="PANTHER" id="PTHR43441">
    <property type="entry name" value="RIBOSOMAL-PROTEIN-SERINE ACETYLTRANSFERASE"/>
    <property type="match status" value="1"/>
</dbReference>
<accession>A0A6B3TR77</accession>
<sequence length="188" mass="21959">MFTLKVDHEIELQLFQIQHAEQLYQLIEKNRGHLRQWLPWVDSITSPYQLMSIIPVWLTQFSENTGCNLGILFRGELVGSIGLHQIDWYNKMASIGYYLAKKAEGHGIITRSVQALLSYAFFELGLNRIEIRCGINNHKSRAIPERLGFQKEGIIRDGELLNGYYHDILLYSMLAREWNNRPLIKRNQ</sequence>
<dbReference type="RefSeq" id="WP_163251900.1">
    <property type="nucleotide sequence ID" value="NZ_JAAIUV010000015.1"/>
</dbReference>
<dbReference type="Gene3D" id="3.40.630.30">
    <property type="match status" value="1"/>
</dbReference>
<dbReference type="GO" id="GO:0008999">
    <property type="term" value="F:protein-N-terminal-alanine acetyltransferase activity"/>
    <property type="evidence" value="ECO:0007669"/>
    <property type="project" value="TreeGrafter"/>
</dbReference>
<feature type="domain" description="N-acetyltransferase" evidence="1">
    <location>
        <begin position="10"/>
        <end position="171"/>
    </location>
</feature>
<reference evidence="2" key="1">
    <citation type="submission" date="2020-02" db="EMBL/GenBank/DDBJ databases">
        <title>Bacillus sedimentmangrovi sp. nov., isolated from sediment of the mangrove ecosystem.</title>
        <authorList>
            <person name="Liu G."/>
        </authorList>
    </citation>
    <scope>NUCLEOTIDE SEQUENCE [LARGE SCALE GENOMIC DNA]</scope>
    <source>
        <strain evidence="2">SgZ-7</strain>
    </source>
</reference>
<organism evidence="2 3">
    <name type="scientific">Neobacillus thermocopriae</name>
    <dbReference type="NCBI Taxonomy" id="1215031"/>
    <lineage>
        <taxon>Bacteria</taxon>
        <taxon>Bacillati</taxon>
        <taxon>Bacillota</taxon>
        <taxon>Bacilli</taxon>
        <taxon>Bacillales</taxon>
        <taxon>Bacillaceae</taxon>
        <taxon>Neobacillus</taxon>
    </lineage>
</organism>
<proteinExistence type="predicted"/>
<dbReference type="InterPro" id="IPR051908">
    <property type="entry name" value="Ribosomal_N-acetyltransferase"/>
</dbReference>
<dbReference type="Pfam" id="PF13302">
    <property type="entry name" value="Acetyltransf_3"/>
    <property type="match status" value="1"/>
</dbReference>
<dbReference type="PANTHER" id="PTHR43441:SF12">
    <property type="entry name" value="RIBOSOMAL N-ACETYLTRANSFERASE YDAF-RELATED"/>
    <property type="match status" value="1"/>
</dbReference>
<comment type="caution">
    <text evidence="2">The sequence shown here is derived from an EMBL/GenBank/DDBJ whole genome shotgun (WGS) entry which is preliminary data.</text>
</comment>
<dbReference type="SUPFAM" id="SSF55729">
    <property type="entry name" value="Acyl-CoA N-acyltransferases (Nat)"/>
    <property type="match status" value="1"/>
</dbReference>
<dbReference type="EMBL" id="JAAIUV010000015">
    <property type="protein sequence ID" value="NEX79293.1"/>
    <property type="molecule type" value="Genomic_DNA"/>
</dbReference>
<evidence type="ECO:0000313" key="2">
    <source>
        <dbReference type="EMBL" id="NEX79293.1"/>
    </source>
</evidence>
<dbReference type="GO" id="GO:1990189">
    <property type="term" value="F:protein N-terminal-serine acetyltransferase activity"/>
    <property type="evidence" value="ECO:0007669"/>
    <property type="project" value="TreeGrafter"/>
</dbReference>
<protein>
    <submittedName>
        <fullName evidence="2">GNAT family N-acetyltransferase</fullName>
    </submittedName>
</protein>
<keyword evidence="3" id="KW-1185">Reference proteome</keyword>
<name>A0A6B3TR77_9BACI</name>
<dbReference type="InterPro" id="IPR000182">
    <property type="entry name" value="GNAT_dom"/>
</dbReference>
<evidence type="ECO:0000259" key="1">
    <source>
        <dbReference type="PROSITE" id="PS51186"/>
    </source>
</evidence>
<gene>
    <name evidence="2" type="ORF">G4Z05_10505</name>
</gene>
<evidence type="ECO:0000313" key="3">
    <source>
        <dbReference type="Proteomes" id="UP000481621"/>
    </source>
</evidence>
<dbReference type="GO" id="GO:0005737">
    <property type="term" value="C:cytoplasm"/>
    <property type="evidence" value="ECO:0007669"/>
    <property type="project" value="TreeGrafter"/>
</dbReference>
<dbReference type="PROSITE" id="PS51186">
    <property type="entry name" value="GNAT"/>
    <property type="match status" value="1"/>
</dbReference>